<protein>
    <submittedName>
        <fullName evidence="2">Uncharacterized protein</fullName>
    </submittedName>
</protein>
<evidence type="ECO:0000256" key="1">
    <source>
        <dbReference type="SAM" id="MobiDB-lite"/>
    </source>
</evidence>
<dbReference type="Proteomes" id="UP000765509">
    <property type="component" value="Unassembled WGS sequence"/>
</dbReference>
<accession>A0A9Q3BXZ1</accession>
<gene>
    <name evidence="2" type="ORF">O181_012425</name>
</gene>
<organism evidence="2 3">
    <name type="scientific">Austropuccinia psidii MF-1</name>
    <dbReference type="NCBI Taxonomy" id="1389203"/>
    <lineage>
        <taxon>Eukaryota</taxon>
        <taxon>Fungi</taxon>
        <taxon>Dikarya</taxon>
        <taxon>Basidiomycota</taxon>
        <taxon>Pucciniomycotina</taxon>
        <taxon>Pucciniomycetes</taxon>
        <taxon>Pucciniales</taxon>
        <taxon>Sphaerophragmiaceae</taxon>
        <taxon>Austropuccinia</taxon>
    </lineage>
</organism>
<evidence type="ECO:0000313" key="2">
    <source>
        <dbReference type="EMBL" id="MBW0472710.1"/>
    </source>
</evidence>
<feature type="compositionally biased region" description="Basic and acidic residues" evidence="1">
    <location>
        <begin position="51"/>
        <end position="67"/>
    </location>
</feature>
<dbReference type="AlphaFoldDB" id="A0A9Q3BXZ1"/>
<feature type="compositionally biased region" description="Polar residues" evidence="1">
    <location>
        <begin position="21"/>
        <end position="32"/>
    </location>
</feature>
<proteinExistence type="predicted"/>
<feature type="region of interest" description="Disordered" evidence="1">
    <location>
        <begin position="21"/>
        <end position="67"/>
    </location>
</feature>
<comment type="caution">
    <text evidence="2">The sequence shown here is derived from an EMBL/GenBank/DDBJ whole genome shotgun (WGS) entry which is preliminary data.</text>
</comment>
<name>A0A9Q3BXZ1_9BASI</name>
<sequence length="123" mass="13371">MANQQHFNPLLFVSNFLSGTDTSSPNSETLFPSSSYSNSKASPTKFSSDSGIHHPLDSNKKSSVECKGEDDEYIISEASGLVVDENTPPKQSKTGGAGMDLVGSLVQEWNNQAIAQHHRRQCR</sequence>
<keyword evidence="3" id="KW-1185">Reference proteome</keyword>
<feature type="compositionally biased region" description="Low complexity" evidence="1">
    <location>
        <begin position="33"/>
        <end position="42"/>
    </location>
</feature>
<evidence type="ECO:0000313" key="3">
    <source>
        <dbReference type="Proteomes" id="UP000765509"/>
    </source>
</evidence>
<reference evidence="2" key="1">
    <citation type="submission" date="2021-03" db="EMBL/GenBank/DDBJ databases">
        <title>Draft genome sequence of rust myrtle Austropuccinia psidii MF-1, a brazilian biotype.</title>
        <authorList>
            <person name="Quecine M.C."/>
            <person name="Pachon D.M.R."/>
            <person name="Bonatelli M.L."/>
            <person name="Correr F.H."/>
            <person name="Franceschini L.M."/>
            <person name="Leite T.F."/>
            <person name="Margarido G.R.A."/>
            <person name="Almeida C.A."/>
            <person name="Ferrarezi J.A."/>
            <person name="Labate C.A."/>
        </authorList>
    </citation>
    <scope>NUCLEOTIDE SEQUENCE</scope>
    <source>
        <strain evidence="2">MF-1</strain>
    </source>
</reference>
<dbReference type="EMBL" id="AVOT02003175">
    <property type="protein sequence ID" value="MBW0472710.1"/>
    <property type="molecule type" value="Genomic_DNA"/>
</dbReference>